<dbReference type="Gene3D" id="2.60.120.260">
    <property type="entry name" value="Galactose-binding domain-like"/>
    <property type="match status" value="1"/>
</dbReference>
<dbReference type="GeneID" id="20206545"/>
<dbReference type="KEGG" id="hro:HELRODRAFT_177970"/>
<protein>
    <recommendedName>
        <fullName evidence="2">Apple domain-containing protein</fullName>
    </recommendedName>
</protein>
<feature type="signal peptide" evidence="1">
    <location>
        <begin position="1"/>
        <end position="20"/>
    </location>
</feature>
<gene>
    <name evidence="4" type="primary">20206545</name>
    <name evidence="3" type="ORF">HELRODRAFT_177970</name>
</gene>
<feature type="domain" description="Apple" evidence="2">
    <location>
        <begin position="36"/>
        <end position="102"/>
    </location>
</feature>
<dbReference type="Proteomes" id="UP000015101">
    <property type="component" value="Unassembled WGS sequence"/>
</dbReference>
<dbReference type="EnsemblMetazoa" id="HelroT177970">
    <property type="protein sequence ID" value="HelroP177970"/>
    <property type="gene ID" value="HelroG177970"/>
</dbReference>
<evidence type="ECO:0000313" key="3">
    <source>
        <dbReference type="EMBL" id="ESN97539.1"/>
    </source>
</evidence>
<evidence type="ECO:0000313" key="5">
    <source>
        <dbReference type="Proteomes" id="UP000015101"/>
    </source>
</evidence>
<reference evidence="4" key="3">
    <citation type="submission" date="2015-06" db="UniProtKB">
        <authorList>
            <consortium name="EnsemblMetazoa"/>
        </authorList>
    </citation>
    <scope>IDENTIFICATION</scope>
</reference>
<evidence type="ECO:0000313" key="4">
    <source>
        <dbReference type="EnsemblMetazoa" id="HelroP177970"/>
    </source>
</evidence>
<proteinExistence type="predicted"/>
<dbReference type="InParanoid" id="T1FCJ6"/>
<accession>T1FCJ6</accession>
<evidence type="ECO:0000259" key="2">
    <source>
        <dbReference type="PROSITE" id="PS50948"/>
    </source>
</evidence>
<dbReference type="InterPro" id="IPR003609">
    <property type="entry name" value="Pan_app"/>
</dbReference>
<sequence>MYFAALIGSCLCFLIIVAEKKCFQTFEEDKVGFCSCDRPIVNTSLHSFSFIEALVLCSMRCSQTASCVAYNFFNATNQCQLFTQTLNKFSVLPGCQYYYRKDGLQTNKLLTINVDNELREFYNNGENISIVGNFPYAVDYQQSDRYNLSGHLFVIAMKSYNNLFPGGLIASTADNFVLTNETWKCTKSYYVGWYKISYNDSLWPAAFLGSYHGNPSINAPFSSTAKWIIESTDCLNCSFYCRKNFKVHDKVDDGKTVEKIMIRNVSLRYKDEKA</sequence>
<reference evidence="3 5" key="2">
    <citation type="journal article" date="2013" name="Nature">
        <title>Insights into bilaterian evolution from three spiralian genomes.</title>
        <authorList>
            <person name="Simakov O."/>
            <person name="Marletaz F."/>
            <person name="Cho S.J."/>
            <person name="Edsinger-Gonzales E."/>
            <person name="Havlak P."/>
            <person name="Hellsten U."/>
            <person name="Kuo D.H."/>
            <person name="Larsson T."/>
            <person name="Lv J."/>
            <person name="Arendt D."/>
            <person name="Savage R."/>
            <person name="Osoegawa K."/>
            <person name="de Jong P."/>
            <person name="Grimwood J."/>
            <person name="Chapman J.A."/>
            <person name="Shapiro H."/>
            <person name="Aerts A."/>
            <person name="Otillar R.P."/>
            <person name="Terry A.Y."/>
            <person name="Boore J.L."/>
            <person name="Grigoriev I.V."/>
            <person name="Lindberg D.R."/>
            <person name="Seaver E.C."/>
            <person name="Weisblat D.A."/>
            <person name="Putnam N.H."/>
            <person name="Rokhsar D.S."/>
        </authorList>
    </citation>
    <scope>NUCLEOTIDE SEQUENCE</scope>
</reference>
<dbReference type="RefSeq" id="XP_009024365.1">
    <property type="nucleotide sequence ID" value="XM_009026117.1"/>
</dbReference>
<evidence type="ECO:0000256" key="1">
    <source>
        <dbReference type="SAM" id="SignalP"/>
    </source>
</evidence>
<dbReference type="EMBL" id="AMQM01006266">
    <property type="status" value="NOT_ANNOTATED_CDS"/>
    <property type="molecule type" value="Genomic_DNA"/>
</dbReference>
<name>T1FCJ6_HELRO</name>
<dbReference type="OrthoDB" id="6071271at2759"/>
<dbReference type="Pfam" id="PF00024">
    <property type="entry name" value="PAN_1"/>
    <property type="match status" value="1"/>
</dbReference>
<dbReference type="EMBL" id="KB097336">
    <property type="protein sequence ID" value="ESN97539.1"/>
    <property type="molecule type" value="Genomic_DNA"/>
</dbReference>
<dbReference type="AlphaFoldDB" id="T1FCJ6"/>
<keyword evidence="5" id="KW-1185">Reference proteome</keyword>
<dbReference type="CTD" id="20206545"/>
<organism evidence="4 5">
    <name type="scientific">Helobdella robusta</name>
    <name type="common">Californian leech</name>
    <dbReference type="NCBI Taxonomy" id="6412"/>
    <lineage>
        <taxon>Eukaryota</taxon>
        <taxon>Metazoa</taxon>
        <taxon>Spiralia</taxon>
        <taxon>Lophotrochozoa</taxon>
        <taxon>Annelida</taxon>
        <taxon>Clitellata</taxon>
        <taxon>Hirudinea</taxon>
        <taxon>Rhynchobdellida</taxon>
        <taxon>Glossiphoniidae</taxon>
        <taxon>Helobdella</taxon>
    </lineage>
</organism>
<keyword evidence="1" id="KW-0732">Signal</keyword>
<feature type="chain" id="PRO_5010980471" description="Apple domain-containing protein" evidence="1">
    <location>
        <begin position="21"/>
        <end position="274"/>
    </location>
</feature>
<dbReference type="PROSITE" id="PS50948">
    <property type="entry name" value="PAN"/>
    <property type="match status" value="1"/>
</dbReference>
<reference evidence="5" key="1">
    <citation type="submission" date="2012-12" db="EMBL/GenBank/DDBJ databases">
        <authorList>
            <person name="Hellsten U."/>
            <person name="Grimwood J."/>
            <person name="Chapman J.A."/>
            <person name="Shapiro H."/>
            <person name="Aerts A."/>
            <person name="Otillar R.P."/>
            <person name="Terry A.Y."/>
            <person name="Boore J.L."/>
            <person name="Simakov O."/>
            <person name="Marletaz F."/>
            <person name="Cho S.-J."/>
            <person name="Edsinger-Gonzales E."/>
            <person name="Havlak P."/>
            <person name="Kuo D.-H."/>
            <person name="Larsson T."/>
            <person name="Lv J."/>
            <person name="Arendt D."/>
            <person name="Savage R."/>
            <person name="Osoegawa K."/>
            <person name="de Jong P."/>
            <person name="Lindberg D.R."/>
            <person name="Seaver E.C."/>
            <person name="Weisblat D.A."/>
            <person name="Putnam N.H."/>
            <person name="Grigoriev I.V."/>
            <person name="Rokhsar D.S."/>
        </authorList>
    </citation>
    <scope>NUCLEOTIDE SEQUENCE</scope>
</reference>
<dbReference type="HOGENOM" id="CLU_066319_0_0_1"/>